<evidence type="ECO:0000259" key="7">
    <source>
        <dbReference type="SMART" id="SM00833"/>
    </source>
</evidence>
<keyword evidence="1" id="KW-0547">Nucleotide-binding</keyword>
<keyword evidence="2" id="KW-0378">Hydrolase</keyword>
<dbReference type="Pfam" id="PF07683">
    <property type="entry name" value="CobW_C"/>
    <property type="match status" value="1"/>
</dbReference>
<dbReference type="PANTHER" id="PTHR13748">
    <property type="entry name" value="COBW-RELATED"/>
    <property type="match status" value="1"/>
</dbReference>
<reference evidence="8 9" key="1">
    <citation type="submission" date="2020-08" db="EMBL/GenBank/DDBJ databases">
        <title>Sequencing the genomes of 1000 actinobacteria strains.</title>
        <authorList>
            <person name="Klenk H.-P."/>
        </authorList>
    </citation>
    <scope>NUCLEOTIDE SEQUENCE [LARGE SCALE GENOMIC DNA]</scope>
    <source>
        <strain evidence="8 9">DSM 45298</strain>
    </source>
</reference>
<evidence type="ECO:0000256" key="4">
    <source>
        <dbReference type="ARBA" id="ARBA00034320"/>
    </source>
</evidence>
<gene>
    <name evidence="8" type="ORF">BKA16_004008</name>
</gene>
<comment type="caution">
    <text evidence="8">The sequence shown here is derived from an EMBL/GenBank/DDBJ whole genome shotgun (WGS) entry which is preliminary data.</text>
</comment>
<dbReference type="Proteomes" id="UP000551501">
    <property type="component" value="Unassembled WGS sequence"/>
</dbReference>
<dbReference type="SUPFAM" id="SSF90002">
    <property type="entry name" value="Hypothetical protein YjiA, C-terminal domain"/>
    <property type="match status" value="1"/>
</dbReference>
<organism evidence="8 9">
    <name type="scientific">Gordonia humi</name>
    <dbReference type="NCBI Taxonomy" id="686429"/>
    <lineage>
        <taxon>Bacteria</taxon>
        <taxon>Bacillati</taxon>
        <taxon>Actinomycetota</taxon>
        <taxon>Actinomycetes</taxon>
        <taxon>Mycobacteriales</taxon>
        <taxon>Gordoniaceae</taxon>
        <taxon>Gordonia</taxon>
    </lineage>
</organism>
<comment type="similarity">
    <text evidence="4">Belongs to the SIMIBI class G3E GTPase family. ZNG1 subfamily.</text>
</comment>
<evidence type="ECO:0000313" key="8">
    <source>
        <dbReference type="EMBL" id="MBB4137456.1"/>
    </source>
</evidence>
<dbReference type="SMART" id="SM00833">
    <property type="entry name" value="CobW_C"/>
    <property type="match status" value="1"/>
</dbReference>
<proteinExistence type="inferred from homology"/>
<dbReference type="GO" id="GO:0005737">
    <property type="term" value="C:cytoplasm"/>
    <property type="evidence" value="ECO:0007669"/>
    <property type="project" value="TreeGrafter"/>
</dbReference>
<evidence type="ECO:0000256" key="3">
    <source>
        <dbReference type="ARBA" id="ARBA00023186"/>
    </source>
</evidence>
<dbReference type="SUPFAM" id="SSF52540">
    <property type="entry name" value="P-loop containing nucleoside triphosphate hydrolases"/>
    <property type="match status" value="1"/>
</dbReference>
<evidence type="ECO:0000256" key="1">
    <source>
        <dbReference type="ARBA" id="ARBA00022741"/>
    </source>
</evidence>
<dbReference type="RefSeq" id="WP_183372322.1">
    <property type="nucleotide sequence ID" value="NZ_BAABHL010000119.1"/>
</dbReference>
<comment type="catalytic activity">
    <reaction evidence="5">
        <text>GTP + H2O = GDP + phosphate + H(+)</text>
        <dbReference type="Rhea" id="RHEA:19669"/>
        <dbReference type="ChEBI" id="CHEBI:15377"/>
        <dbReference type="ChEBI" id="CHEBI:15378"/>
        <dbReference type="ChEBI" id="CHEBI:37565"/>
        <dbReference type="ChEBI" id="CHEBI:43474"/>
        <dbReference type="ChEBI" id="CHEBI:58189"/>
    </reaction>
    <physiologicalReaction direction="left-to-right" evidence="5">
        <dbReference type="Rhea" id="RHEA:19670"/>
    </physiologicalReaction>
</comment>
<dbReference type="CDD" id="cd03112">
    <property type="entry name" value="CobW-like"/>
    <property type="match status" value="1"/>
</dbReference>
<dbReference type="Gene3D" id="3.30.1220.10">
    <property type="entry name" value="CobW-like, C-terminal domain"/>
    <property type="match status" value="1"/>
</dbReference>
<dbReference type="Pfam" id="PF02492">
    <property type="entry name" value="cobW"/>
    <property type="match status" value="1"/>
</dbReference>
<protein>
    <submittedName>
        <fullName evidence="8">G3E family GTPase</fullName>
    </submittedName>
</protein>
<dbReference type="Gene3D" id="3.40.50.300">
    <property type="entry name" value="P-loop containing nucleotide triphosphate hydrolases"/>
    <property type="match status" value="1"/>
</dbReference>
<feature type="region of interest" description="Disordered" evidence="6">
    <location>
        <begin position="346"/>
        <end position="381"/>
    </location>
</feature>
<dbReference type="InterPro" id="IPR003495">
    <property type="entry name" value="CobW/HypB/UreG_nucleotide-bd"/>
</dbReference>
<feature type="domain" description="CobW C-terminal" evidence="7">
    <location>
        <begin position="233"/>
        <end position="324"/>
    </location>
</feature>
<dbReference type="InterPro" id="IPR051316">
    <property type="entry name" value="Zinc-reg_GTPase_activator"/>
</dbReference>
<feature type="compositionally biased region" description="Acidic residues" evidence="6">
    <location>
        <begin position="370"/>
        <end position="381"/>
    </location>
</feature>
<dbReference type="PANTHER" id="PTHR13748:SF62">
    <property type="entry name" value="COBW DOMAIN-CONTAINING PROTEIN"/>
    <property type="match status" value="1"/>
</dbReference>
<dbReference type="InterPro" id="IPR011629">
    <property type="entry name" value="CobW-like_C"/>
</dbReference>
<dbReference type="EMBL" id="JACIFP010000001">
    <property type="protein sequence ID" value="MBB4137456.1"/>
    <property type="molecule type" value="Genomic_DNA"/>
</dbReference>
<dbReference type="InterPro" id="IPR036627">
    <property type="entry name" value="CobW-likC_sf"/>
</dbReference>
<sequence>MTRRPVPVVILAGFLGAGKTTLLNHVLSHADGRRIGVLVNDFGSINVDALLVSGAAGGTLTLENGCMCCTTDADGLGEAVASLSAPRAGLDAILIEASGIAEPSALIRLVLAACGPTASYGGLVYVIDAPALTTTLDEFPAIAGHIAIADLVVCNKADLVDDATLDRVRAIVVEANPTASSLIVTDAAVDPGLLFDEAAHRPVDDGGARQLSFDELLAADHDHDHDDHLHAAFTSTALQTADSVDPRRLARFLERPPTGAYRIKGEVLIDLPGHRDRAHVIQAVGGIVRVSTAPWSGRVPSTSLVVIGAGLDVDEADAALAGVVGAPDPADAHGILHVTRYIAEPSTRSIDDPGSAEQWGLQPGGVDSDPSADDAEGVDEP</sequence>
<dbReference type="GO" id="GO:0000166">
    <property type="term" value="F:nucleotide binding"/>
    <property type="evidence" value="ECO:0007669"/>
    <property type="project" value="UniProtKB-KW"/>
</dbReference>
<accession>A0A840F6D9</accession>
<evidence type="ECO:0000256" key="5">
    <source>
        <dbReference type="ARBA" id="ARBA00049117"/>
    </source>
</evidence>
<dbReference type="InterPro" id="IPR027417">
    <property type="entry name" value="P-loop_NTPase"/>
</dbReference>
<dbReference type="GO" id="GO:0016787">
    <property type="term" value="F:hydrolase activity"/>
    <property type="evidence" value="ECO:0007669"/>
    <property type="project" value="UniProtKB-KW"/>
</dbReference>
<dbReference type="AlphaFoldDB" id="A0A840F6D9"/>
<evidence type="ECO:0000256" key="6">
    <source>
        <dbReference type="SAM" id="MobiDB-lite"/>
    </source>
</evidence>
<evidence type="ECO:0000256" key="2">
    <source>
        <dbReference type="ARBA" id="ARBA00022801"/>
    </source>
</evidence>
<keyword evidence="9" id="KW-1185">Reference proteome</keyword>
<evidence type="ECO:0000313" key="9">
    <source>
        <dbReference type="Proteomes" id="UP000551501"/>
    </source>
</evidence>
<name>A0A840F6D9_9ACTN</name>
<keyword evidence="3" id="KW-0143">Chaperone</keyword>